<dbReference type="Proteomes" id="UP001362999">
    <property type="component" value="Unassembled WGS sequence"/>
</dbReference>
<reference evidence="2 3" key="1">
    <citation type="journal article" date="2024" name="J Genomics">
        <title>Draft genome sequencing and assembly of Favolaschia claudopus CIRM-BRFM 2984 isolated from oak limbs.</title>
        <authorList>
            <person name="Navarro D."/>
            <person name="Drula E."/>
            <person name="Chaduli D."/>
            <person name="Cazenave R."/>
            <person name="Ahrendt S."/>
            <person name="Wang J."/>
            <person name="Lipzen A."/>
            <person name="Daum C."/>
            <person name="Barry K."/>
            <person name="Grigoriev I.V."/>
            <person name="Favel A."/>
            <person name="Rosso M.N."/>
            <person name="Martin F."/>
        </authorList>
    </citation>
    <scope>NUCLEOTIDE SEQUENCE [LARGE SCALE GENOMIC DNA]</scope>
    <source>
        <strain evidence="2 3">CIRM-BRFM 2984</strain>
    </source>
</reference>
<evidence type="ECO:0000256" key="1">
    <source>
        <dbReference type="SAM" id="MobiDB-lite"/>
    </source>
</evidence>
<keyword evidence="3" id="KW-1185">Reference proteome</keyword>
<feature type="compositionally biased region" description="Polar residues" evidence="1">
    <location>
        <begin position="1201"/>
        <end position="1217"/>
    </location>
</feature>
<accession>A0AAW0AHM7</accession>
<proteinExistence type="predicted"/>
<evidence type="ECO:0000313" key="3">
    <source>
        <dbReference type="Proteomes" id="UP001362999"/>
    </source>
</evidence>
<evidence type="ECO:0000313" key="2">
    <source>
        <dbReference type="EMBL" id="KAK7012532.1"/>
    </source>
</evidence>
<protein>
    <submittedName>
        <fullName evidence="2">Uncharacterized protein</fullName>
    </submittedName>
</protein>
<organism evidence="2 3">
    <name type="scientific">Favolaschia claudopus</name>
    <dbReference type="NCBI Taxonomy" id="2862362"/>
    <lineage>
        <taxon>Eukaryota</taxon>
        <taxon>Fungi</taxon>
        <taxon>Dikarya</taxon>
        <taxon>Basidiomycota</taxon>
        <taxon>Agaricomycotina</taxon>
        <taxon>Agaricomycetes</taxon>
        <taxon>Agaricomycetidae</taxon>
        <taxon>Agaricales</taxon>
        <taxon>Marasmiineae</taxon>
        <taxon>Mycenaceae</taxon>
        <taxon>Favolaschia</taxon>
    </lineage>
</organism>
<dbReference type="AlphaFoldDB" id="A0AAW0AHM7"/>
<feature type="region of interest" description="Disordered" evidence="1">
    <location>
        <begin position="1201"/>
        <end position="1223"/>
    </location>
</feature>
<sequence length="1223" mass="135189">MDNHWTSKRCKDRVAALQSSNSRLPHPNVSVRSTQASVDVTLGARCCGAYFRWNVGPIFKTYPFISIECAAFVSLPGSSCDACRTVDSAVAVVEKWAQQSFGKKSIDRLNHAQLEAKLSALSRQLKAEQIKKNNHWTSLKAARKREAAFTELFDLLSAHNVPGLPRLLSRAKNEGWGTQRTTQKSLLAIAGKYHARNYTEFDRDLAILMYELGGGATLYALNKAPVMLPSRFTIADERRTQNLRITVGDVKVTDILENIEILFRDAVVSETGPVLHTVSQDEISGDRRLCYLEETDEIAGLSEHATSKLKTFKMGSDLTCIEEVVTAIRAGDIHVGKEYSVAAISRHAPTDYGAKPILILPTCKKGSWRSAAEILQKLVQAWKLSPHGEAKLGKLTTLASDGDGTRRAALYLMCMHKLLGPDDPLYEFLCDLAGLNLYTGEGGLTMDFDPKHLFKRLCTLLCSLAGILVNDVVINKTLIAQWLEKIPGYDWSDESIHALLNPKDGQDVGRAIQLLCLVADLRRLEVSEFTPSEKITHRALSLLGEMFDALVNPFIVPTLSLSEQMIQLVKFAHMACALFVKHDGDFFSHQLYGDLQCVVKNMIFKIAHSKVLNPMLKVFLCLLGDDVLEILFGRSRMIGGHSPNHDVDELRRRICSALRIDKIFEKYPHLERRPRRLRLVRNRNVDHLSPREWEGELTAGSCDIHAFLAKYGCDMDFTTRFSQEGFDLMRPKGGKYPGLSKEVDRSLENAAAAVDAMGSESLAGSNTNLDARILTFNAHAALAAEQAVHAAQDAAAPPGGQSLCINLNEDGSKKAHKKTILRTFMDPTFDVKDGKSHDRLLRVRYFSIGGDSWDRTASTVYSKSTANDHLLKIHGLFAALICFDTSKVSLAILQCTGIKITNTHPITYLEAAPSAEISLPDSKYEVSGQILSLVPFDESSDPSIANISWAWVTEYVSFESTKAKKASGSDASARMRHLSVTLDGRLVLPLTSTDSRQVTLEEILKILPGEKDSEKTWKITHNFPSIAAPAAKDGRRPCFICAKSIAGPERQNHVGKHIFLSQQGIEEPNNVTTVAKKYPCGFYGQEISKTGYTIAIVSGKASSSCTEKYPLQVKAALKLSAAKPCTNAPLGCSLCSETHWKYNMLEHLQERHPTWDKTMEKSDLTASQTDTARTKRRLEDIAVTPSRARVFKVARPACGSQRKTLGDTSNHVVSQAQDADVFT</sequence>
<gene>
    <name evidence="2" type="ORF">R3P38DRAFT_3324127</name>
</gene>
<comment type="caution">
    <text evidence="2">The sequence shown here is derived from an EMBL/GenBank/DDBJ whole genome shotgun (WGS) entry which is preliminary data.</text>
</comment>
<dbReference type="EMBL" id="JAWWNJ010000065">
    <property type="protein sequence ID" value="KAK7012532.1"/>
    <property type="molecule type" value="Genomic_DNA"/>
</dbReference>
<name>A0AAW0AHM7_9AGAR</name>